<comment type="subunit">
    <text evidence="5">Homodimer.</text>
</comment>
<dbReference type="AlphaFoldDB" id="A0A6N2YGK5"/>
<keyword evidence="5" id="KW-0698">rRNA processing</keyword>
<evidence type="ECO:0000313" key="7">
    <source>
        <dbReference type="EMBL" id="VYT65227.1"/>
    </source>
</evidence>
<keyword evidence="5" id="KW-0694">RNA-binding</keyword>
<keyword evidence="2 5" id="KW-0699">rRNA-binding</keyword>
<dbReference type="PANTHER" id="PTHR34276:SF1">
    <property type="entry name" value="MINI-RIBONUCLEASE 3"/>
    <property type="match status" value="1"/>
</dbReference>
<sequence>MDNQENIKLLNPLSLAYMGDAVLDQYVRTHIILKLRAKPNRLHQQAKRFVSAKSQAITLESLVQSDWFTEEELEIVRRGRNAKSHTKAKNTDIQTYRKSSGLEAVIGFLYLDHQSDRLESLLERIVTEVEERE</sequence>
<evidence type="ECO:0000256" key="1">
    <source>
        <dbReference type="ARBA" id="ARBA00022722"/>
    </source>
</evidence>
<keyword evidence="3 5" id="KW-0255">Endonuclease</keyword>
<comment type="function">
    <text evidence="5">Involved in correct processing of both the 5' and 3' ends of 23S rRNA precursor. Processes 30S rRNA precursor transcript even in absence of ribonuclease 3 (Rnc); Rnc processes 30S rRNA into smaller rRNA precursors.</text>
</comment>
<dbReference type="PIRSF" id="PIRSF005520">
    <property type="entry name" value="UCP005520"/>
    <property type="match status" value="1"/>
</dbReference>
<name>A0A6N2YGK5_STASI</name>
<evidence type="ECO:0000256" key="4">
    <source>
        <dbReference type="ARBA" id="ARBA00022801"/>
    </source>
</evidence>
<dbReference type="GO" id="GO:0006364">
    <property type="term" value="P:rRNA processing"/>
    <property type="evidence" value="ECO:0007669"/>
    <property type="project" value="UniProtKB-UniRule"/>
</dbReference>
<comment type="similarity">
    <text evidence="5">Belongs to the MrnC RNase family.</text>
</comment>
<dbReference type="GO" id="GO:0004525">
    <property type="term" value="F:ribonuclease III activity"/>
    <property type="evidence" value="ECO:0007669"/>
    <property type="project" value="InterPro"/>
</dbReference>
<dbReference type="HAMAP" id="MF_01468">
    <property type="entry name" value="RNase_Mini_III"/>
    <property type="match status" value="1"/>
</dbReference>
<keyword evidence="1 5" id="KW-0540">Nuclease</keyword>
<dbReference type="Gene3D" id="1.10.1520.10">
    <property type="entry name" value="Ribonuclease III domain"/>
    <property type="match status" value="1"/>
</dbReference>
<dbReference type="PANTHER" id="PTHR34276">
    <property type="entry name" value="MINI-RIBONUCLEASE 3"/>
    <property type="match status" value="1"/>
</dbReference>
<dbReference type="InterPro" id="IPR000999">
    <property type="entry name" value="RNase_III_dom"/>
</dbReference>
<dbReference type="EC" id="3.1.26.-" evidence="5"/>
<comment type="cofactor">
    <cofactor evidence="5">
        <name>Mg(2+)</name>
        <dbReference type="ChEBI" id="CHEBI:18420"/>
    </cofactor>
</comment>
<comment type="subcellular location">
    <subcellularLocation>
        <location evidence="5">Cytoplasm</location>
    </subcellularLocation>
</comment>
<dbReference type="SUPFAM" id="SSF69065">
    <property type="entry name" value="RNase III domain-like"/>
    <property type="match status" value="1"/>
</dbReference>
<dbReference type="EMBL" id="CACRUO010000007">
    <property type="protein sequence ID" value="VYT65227.1"/>
    <property type="molecule type" value="Genomic_DNA"/>
</dbReference>
<protein>
    <recommendedName>
        <fullName evidence="5">Mini-ribonuclease 3</fullName>
        <shortName evidence="5">Mini-3</shortName>
        <shortName evidence="5">Mini-RNase 3</shortName>
        <ecNumber evidence="5">3.1.26.-</ecNumber>
    </recommendedName>
    <alternativeName>
        <fullName evidence="5">Mini-RNase III</fullName>
        <shortName evidence="5">Mini-III</shortName>
    </alternativeName>
</protein>
<keyword evidence="5" id="KW-0963">Cytoplasm</keyword>
<reference evidence="7" key="1">
    <citation type="submission" date="2019-11" db="EMBL/GenBank/DDBJ databases">
        <authorList>
            <person name="Feng L."/>
        </authorList>
    </citation>
    <scope>NUCLEOTIDE SEQUENCE</scope>
    <source>
        <strain evidence="7">SsimulansLFYP27</strain>
    </source>
</reference>
<keyword evidence="5" id="KW-0460">Magnesium</keyword>
<evidence type="ECO:0000256" key="2">
    <source>
        <dbReference type="ARBA" id="ARBA00022730"/>
    </source>
</evidence>
<feature type="domain" description="RNase III" evidence="6">
    <location>
        <begin position="14"/>
        <end position="113"/>
    </location>
</feature>
<dbReference type="InterPro" id="IPR036389">
    <property type="entry name" value="RNase_III_sf"/>
</dbReference>
<gene>
    <name evidence="5 7" type="primary">mrnC</name>
    <name evidence="7" type="ORF">SSLFYP27_00355</name>
</gene>
<evidence type="ECO:0000259" key="6">
    <source>
        <dbReference type="Pfam" id="PF00636"/>
    </source>
</evidence>
<dbReference type="GO" id="GO:0005737">
    <property type="term" value="C:cytoplasm"/>
    <property type="evidence" value="ECO:0007669"/>
    <property type="project" value="UniProtKB-SubCell"/>
</dbReference>
<keyword evidence="4 5" id="KW-0378">Hydrolase</keyword>
<dbReference type="InterPro" id="IPR008226">
    <property type="entry name" value="Mini3_fam"/>
</dbReference>
<evidence type="ECO:0000256" key="5">
    <source>
        <dbReference type="HAMAP-Rule" id="MF_01468"/>
    </source>
</evidence>
<feature type="active site" evidence="5">
    <location>
        <position position="20"/>
    </location>
</feature>
<proteinExistence type="inferred from homology"/>
<evidence type="ECO:0000256" key="3">
    <source>
        <dbReference type="ARBA" id="ARBA00022759"/>
    </source>
</evidence>
<accession>A0A6N2YGK5</accession>
<dbReference type="GO" id="GO:0019843">
    <property type="term" value="F:rRNA binding"/>
    <property type="evidence" value="ECO:0007669"/>
    <property type="project" value="UniProtKB-UniRule"/>
</dbReference>
<keyword evidence="5" id="KW-0690">Ribosome biogenesis</keyword>
<dbReference type="Pfam" id="PF00636">
    <property type="entry name" value="Ribonuclease_3"/>
    <property type="match status" value="1"/>
</dbReference>
<organism evidence="7">
    <name type="scientific">Staphylococcus simulans</name>
    <dbReference type="NCBI Taxonomy" id="1286"/>
    <lineage>
        <taxon>Bacteria</taxon>
        <taxon>Bacillati</taxon>
        <taxon>Bacillota</taxon>
        <taxon>Bacilli</taxon>
        <taxon>Bacillales</taxon>
        <taxon>Staphylococcaceae</taxon>
        <taxon>Staphylococcus</taxon>
    </lineage>
</organism>